<dbReference type="InterPro" id="IPR000620">
    <property type="entry name" value="EamA_dom"/>
</dbReference>
<dbReference type="Gene3D" id="1.10.3730.20">
    <property type="match status" value="1"/>
</dbReference>
<dbReference type="InterPro" id="IPR051258">
    <property type="entry name" value="Diverse_Substrate_Transporter"/>
</dbReference>
<evidence type="ECO:0000313" key="8">
    <source>
        <dbReference type="EMBL" id="KUK85822.1"/>
    </source>
</evidence>
<feature type="transmembrane region" description="Helical" evidence="6">
    <location>
        <begin position="98"/>
        <end position="119"/>
    </location>
</feature>
<dbReference type="Pfam" id="PF00892">
    <property type="entry name" value="EamA"/>
    <property type="match status" value="2"/>
</dbReference>
<evidence type="ECO:0000256" key="4">
    <source>
        <dbReference type="ARBA" id="ARBA00022989"/>
    </source>
</evidence>
<keyword evidence="3 6" id="KW-0812">Transmembrane</keyword>
<evidence type="ECO:0000313" key="9">
    <source>
        <dbReference type="Proteomes" id="UP000053467"/>
    </source>
</evidence>
<evidence type="ECO:0000256" key="2">
    <source>
        <dbReference type="ARBA" id="ARBA00022475"/>
    </source>
</evidence>
<dbReference type="PANTHER" id="PTHR42920">
    <property type="entry name" value="OS03G0707200 PROTEIN-RELATED"/>
    <property type="match status" value="1"/>
</dbReference>
<evidence type="ECO:0000256" key="5">
    <source>
        <dbReference type="ARBA" id="ARBA00023136"/>
    </source>
</evidence>
<dbReference type="GO" id="GO:0005886">
    <property type="term" value="C:plasma membrane"/>
    <property type="evidence" value="ECO:0007669"/>
    <property type="project" value="UniProtKB-SubCell"/>
</dbReference>
<evidence type="ECO:0000256" key="1">
    <source>
        <dbReference type="ARBA" id="ARBA00004651"/>
    </source>
</evidence>
<gene>
    <name evidence="8" type="ORF">XE03_1872</name>
</gene>
<feature type="transmembrane region" description="Helical" evidence="6">
    <location>
        <begin position="182"/>
        <end position="206"/>
    </location>
</feature>
<dbReference type="AlphaFoldDB" id="A0A117M5R2"/>
<feature type="transmembrane region" description="Helical" evidence="6">
    <location>
        <begin position="218"/>
        <end position="237"/>
    </location>
</feature>
<accession>A0A117M5R2</accession>
<feature type="domain" description="EamA" evidence="7">
    <location>
        <begin position="191"/>
        <end position="260"/>
    </location>
</feature>
<keyword evidence="5 6" id="KW-0472">Membrane</keyword>
<feature type="transmembrane region" description="Helical" evidence="6">
    <location>
        <begin position="36"/>
        <end position="56"/>
    </location>
</feature>
<feature type="transmembrane region" description="Helical" evidence="6">
    <location>
        <begin position="128"/>
        <end position="146"/>
    </location>
</feature>
<name>A0A117M5R2_UNCT6</name>
<dbReference type="SUPFAM" id="SSF103481">
    <property type="entry name" value="Multidrug resistance efflux transporter EmrE"/>
    <property type="match status" value="2"/>
</dbReference>
<reference evidence="9" key="1">
    <citation type="journal article" date="2015" name="MBio">
        <title>Genome-Resolved Metagenomic Analysis Reveals Roles for Candidate Phyla and Other Microbial Community Members in Biogeochemical Transformations in Oil Reservoirs.</title>
        <authorList>
            <person name="Hu P."/>
            <person name="Tom L."/>
            <person name="Singh A."/>
            <person name="Thomas B.C."/>
            <person name="Baker B.J."/>
            <person name="Piceno Y.M."/>
            <person name="Andersen G.L."/>
            <person name="Banfield J.F."/>
        </authorList>
    </citation>
    <scope>NUCLEOTIDE SEQUENCE [LARGE SCALE GENOMIC DNA]</scope>
</reference>
<dbReference type="EMBL" id="LGGX01000040">
    <property type="protein sequence ID" value="KUK85822.1"/>
    <property type="molecule type" value="Genomic_DNA"/>
</dbReference>
<dbReference type="Proteomes" id="UP000053467">
    <property type="component" value="Unassembled WGS sequence"/>
</dbReference>
<organism evidence="8 9">
    <name type="scientific">candidate division TA06 bacterium 34_109</name>
    <dbReference type="NCBI Taxonomy" id="1635277"/>
    <lineage>
        <taxon>Bacteria</taxon>
        <taxon>Bacteria division TA06</taxon>
    </lineage>
</organism>
<keyword evidence="2" id="KW-1003">Cell membrane</keyword>
<feature type="transmembrane region" description="Helical" evidence="6">
    <location>
        <begin position="68"/>
        <end position="92"/>
    </location>
</feature>
<proteinExistence type="predicted"/>
<evidence type="ECO:0000256" key="3">
    <source>
        <dbReference type="ARBA" id="ARBA00022692"/>
    </source>
</evidence>
<sequence length="268" mass="30341">MDAKEKEGIILVIICVFIHGSQPILGKYGVSLVPPLFFASLTNLIAAVFLILLILARRENIFLLLKARYFLTLLSIGFFGTTLSNVLFFYGVRLTSGINSAILLQIEPIYALLIGYLLLKERINSRQIIATLFIILGTLLVVYQGTSTWNWGDILILLTPICYQISHFFSKQLLNKTDLNPLFIATGRTLFIFYGIVVYALSYLTFYEAIKRINLSKASAIISVYPAISILLAWFILKEVPDWYQLTGFFIILLGIFYLSQVKSELRS</sequence>
<dbReference type="InterPro" id="IPR037185">
    <property type="entry name" value="EmrE-like"/>
</dbReference>
<keyword evidence="4 6" id="KW-1133">Transmembrane helix</keyword>
<comment type="subcellular location">
    <subcellularLocation>
        <location evidence="1">Cell membrane</location>
        <topology evidence="1">Multi-pass membrane protein</topology>
    </subcellularLocation>
</comment>
<feature type="domain" description="EamA" evidence="7">
    <location>
        <begin position="8"/>
        <end position="142"/>
    </location>
</feature>
<feature type="transmembrane region" description="Helical" evidence="6">
    <location>
        <begin position="243"/>
        <end position="260"/>
    </location>
</feature>
<comment type="caution">
    <text evidence="8">The sequence shown here is derived from an EMBL/GenBank/DDBJ whole genome shotgun (WGS) entry which is preliminary data.</text>
</comment>
<evidence type="ECO:0000259" key="7">
    <source>
        <dbReference type="Pfam" id="PF00892"/>
    </source>
</evidence>
<dbReference type="PANTHER" id="PTHR42920:SF5">
    <property type="entry name" value="EAMA DOMAIN-CONTAINING PROTEIN"/>
    <property type="match status" value="1"/>
</dbReference>
<protein>
    <submittedName>
        <fullName evidence="8">Transcription regulatory membrane protein, HTH-AraC family</fullName>
    </submittedName>
</protein>
<evidence type="ECO:0000256" key="6">
    <source>
        <dbReference type="SAM" id="Phobius"/>
    </source>
</evidence>